<dbReference type="GO" id="GO:0016787">
    <property type="term" value="F:hydrolase activity"/>
    <property type="evidence" value="ECO:0007669"/>
    <property type="project" value="UniProtKB-KW"/>
</dbReference>
<dbReference type="PANTHER" id="PTHR15032">
    <property type="entry name" value="N-ACYL-PHOSPHATIDYLETHANOLAMINE-HYDROLYZING PHOSPHOLIPASE D"/>
    <property type="match status" value="1"/>
</dbReference>
<dbReference type="RefSeq" id="WP_115152044.1">
    <property type="nucleotide sequence ID" value="NZ_UGPP01000001.1"/>
</dbReference>
<dbReference type="Gene3D" id="3.60.15.10">
    <property type="entry name" value="Ribonuclease Z/Hydroxyacylglutathione hydrolase-like"/>
    <property type="match status" value="1"/>
</dbReference>
<dbReference type="SUPFAM" id="SSF56281">
    <property type="entry name" value="Metallo-hydrolase/oxidoreductase"/>
    <property type="match status" value="1"/>
</dbReference>
<dbReference type="PANTHER" id="PTHR15032:SF4">
    <property type="entry name" value="N-ACYL-PHOSPHATIDYLETHANOLAMINE-HYDROLYZING PHOSPHOLIPASE D"/>
    <property type="match status" value="1"/>
</dbReference>
<dbReference type="Pfam" id="PF12706">
    <property type="entry name" value="Lactamase_B_2"/>
    <property type="match status" value="1"/>
</dbReference>
<dbReference type="InterPro" id="IPR006311">
    <property type="entry name" value="TAT_signal"/>
</dbReference>
<dbReference type="InterPro" id="IPR036866">
    <property type="entry name" value="RibonucZ/Hydroxyglut_hydro"/>
</dbReference>
<organism evidence="2 3">
    <name type="scientific">Megamonas hypermegale</name>
    <dbReference type="NCBI Taxonomy" id="158847"/>
    <lineage>
        <taxon>Bacteria</taxon>
        <taxon>Bacillati</taxon>
        <taxon>Bacillota</taxon>
        <taxon>Negativicutes</taxon>
        <taxon>Selenomonadales</taxon>
        <taxon>Selenomonadaceae</taxon>
        <taxon>Megamonas</taxon>
    </lineage>
</organism>
<dbReference type="Proteomes" id="UP000255234">
    <property type="component" value="Unassembled WGS sequence"/>
</dbReference>
<evidence type="ECO:0000313" key="3">
    <source>
        <dbReference type="Proteomes" id="UP000255234"/>
    </source>
</evidence>
<feature type="domain" description="Metallo-beta-lactamase" evidence="1">
    <location>
        <begin position="125"/>
        <end position="318"/>
    </location>
</feature>
<evidence type="ECO:0000259" key="1">
    <source>
        <dbReference type="Pfam" id="PF12706"/>
    </source>
</evidence>
<dbReference type="AlphaFoldDB" id="A0A378NVH4"/>
<dbReference type="PROSITE" id="PS51318">
    <property type="entry name" value="TAT"/>
    <property type="match status" value="1"/>
</dbReference>
<dbReference type="GO" id="GO:0005737">
    <property type="term" value="C:cytoplasm"/>
    <property type="evidence" value="ECO:0007669"/>
    <property type="project" value="TreeGrafter"/>
</dbReference>
<dbReference type="EMBL" id="UGPP01000001">
    <property type="protein sequence ID" value="STY71887.1"/>
    <property type="molecule type" value="Genomic_DNA"/>
</dbReference>
<reference evidence="2 3" key="1">
    <citation type="submission" date="2018-06" db="EMBL/GenBank/DDBJ databases">
        <authorList>
            <consortium name="Pathogen Informatics"/>
            <person name="Doyle S."/>
        </authorList>
    </citation>
    <scope>NUCLEOTIDE SEQUENCE [LARGE SCALE GENOMIC DNA]</scope>
    <source>
        <strain evidence="2 3">NCTC10571</strain>
    </source>
</reference>
<sequence length="373" mass="42869">MSISRRNFFKLAGITTALLAMGGIGFINQPKIGRSPKDDELTKILKSPHYVNGEFQNFESTSVLVNKDNYYNGIKEILFPTKGVTIPKENIPTQKTDLKALNPKENLLVWFGHSSFYLQIDGIKILVDPVFSDYASPLFFINKAFAGTNIYTANDIPDIDVLIISHDHWDHLDYATIMSLKHKIKHIISPLGVSSHFYHWGFNPDIIHDEDWYREIKLSDNLKIHILPSRHFSGRFLDNNKTLWASFAIITPTKKIFYSGDGGYSPQFREIGDYFQGFDLAIMENGQYNTSWAQIHMMPEEVAQATMNLQAKMLLPVHCAKFALSPHHWQDPFERIYTASQNKSYKLLTPLLGETVFLDQNNQQFNKWWTTIS</sequence>
<name>A0A378NVH4_9FIRM</name>
<proteinExistence type="predicted"/>
<evidence type="ECO:0000313" key="2">
    <source>
        <dbReference type="EMBL" id="STY71887.1"/>
    </source>
</evidence>
<keyword evidence="2" id="KW-0378">Hydrolase</keyword>
<gene>
    <name evidence="2" type="ORF">NCTC10571_02064</name>
</gene>
<accession>A0A378NVH4</accession>
<protein>
    <submittedName>
        <fullName evidence="2">Metal-dependent hydrolase</fullName>
    </submittedName>
</protein>
<dbReference type="InterPro" id="IPR001279">
    <property type="entry name" value="Metallo-B-lactamas"/>
</dbReference>